<dbReference type="PANTHER" id="PTHR46409">
    <property type="entry name" value="HTH PSQ-TYPE DOMAIN-CONTAINING PROTEIN"/>
    <property type="match status" value="1"/>
</dbReference>
<dbReference type="Proteomes" id="UP001159363">
    <property type="component" value="Chromosome 12"/>
</dbReference>
<reference evidence="1 2" key="1">
    <citation type="submission" date="2023-02" db="EMBL/GenBank/DDBJ databases">
        <title>LHISI_Scaffold_Assembly.</title>
        <authorList>
            <person name="Stuart O.P."/>
            <person name="Cleave R."/>
            <person name="Magrath M.J.L."/>
            <person name="Mikheyev A.S."/>
        </authorList>
    </citation>
    <scope>NUCLEOTIDE SEQUENCE [LARGE SCALE GENOMIC DNA]</scope>
    <source>
        <strain evidence="1">Daus_M_001</strain>
        <tissue evidence="1">Leg muscle</tissue>
    </source>
</reference>
<organism evidence="1 2">
    <name type="scientific">Dryococelus australis</name>
    <dbReference type="NCBI Taxonomy" id="614101"/>
    <lineage>
        <taxon>Eukaryota</taxon>
        <taxon>Metazoa</taxon>
        <taxon>Ecdysozoa</taxon>
        <taxon>Arthropoda</taxon>
        <taxon>Hexapoda</taxon>
        <taxon>Insecta</taxon>
        <taxon>Pterygota</taxon>
        <taxon>Neoptera</taxon>
        <taxon>Polyneoptera</taxon>
        <taxon>Phasmatodea</taxon>
        <taxon>Verophasmatodea</taxon>
        <taxon>Anareolatae</taxon>
        <taxon>Phasmatidae</taxon>
        <taxon>Eurycanthinae</taxon>
        <taxon>Dryococelus</taxon>
    </lineage>
</organism>
<dbReference type="EMBL" id="JARBHB010000013">
    <property type="protein sequence ID" value="KAJ8869463.1"/>
    <property type="molecule type" value="Genomic_DNA"/>
</dbReference>
<evidence type="ECO:0000313" key="2">
    <source>
        <dbReference type="Proteomes" id="UP001159363"/>
    </source>
</evidence>
<protein>
    <submittedName>
        <fullName evidence="1">Uncharacterized protein</fullName>
    </submittedName>
</protein>
<sequence>MVQPQIQNLSLVPLDNSLLGVKSSLWSSMTLQIVDSRSRQKYAEQRPAVFVGHIQGKLWHCQEDFSIQEPGHLSHSRWLTAANRVLRLYISVSKPSENFKVTFILKYLSDDQLQIVEPIIECNAFFAYPENLLLAMIVDEREHIRELGYRILKARQYTSKVKRLEILCHLRQALKLPITLTLLTGPIKDIRKFPCHTQAVERCVKLVPEASTKVCGREARDSDIRSTLLSRSVKPDLSKSETSNLYTLTINRR</sequence>
<keyword evidence="2" id="KW-1185">Reference proteome</keyword>
<dbReference type="PANTHER" id="PTHR46409:SF1">
    <property type="entry name" value="HTH PSQ-TYPE DOMAIN-CONTAINING PROTEIN"/>
    <property type="match status" value="1"/>
</dbReference>
<name>A0ABQ9GB14_9NEOP</name>
<evidence type="ECO:0000313" key="1">
    <source>
        <dbReference type="EMBL" id="KAJ8869463.1"/>
    </source>
</evidence>
<comment type="caution">
    <text evidence="1">The sequence shown here is derived from an EMBL/GenBank/DDBJ whole genome shotgun (WGS) entry which is preliminary data.</text>
</comment>
<feature type="non-terminal residue" evidence="1">
    <location>
        <position position="253"/>
    </location>
</feature>
<gene>
    <name evidence="1" type="ORF">PR048_028454</name>
</gene>
<proteinExistence type="predicted"/>
<accession>A0ABQ9GB14</accession>